<proteinExistence type="predicted"/>
<dbReference type="AlphaFoldDB" id="A0A060HBZ7"/>
<organism evidence="2 3">
    <name type="scientific">Nitrososphaera viennensis EN76</name>
    <dbReference type="NCBI Taxonomy" id="926571"/>
    <lineage>
        <taxon>Archaea</taxon>
        <taxon>Nitrososphaerota</taxon>
        <taxon>Nitrososphaeria</taxon>
        <taxon>Nitrososphaerales</taxon>
        <taxon>Nitrososphaeraceae</taxon>
        <taxon>Nitrososphaera</taxon>
    </lineage>
</organism>
<reference evidence="2 3" key="1">
    <citation type="journal article" date="2014" name="Int. J. Syst. Evol. Microbiol.">
        <title>Nitrososphaera viennensis gen. nov., sp. nov., an aerobic and mesophilic, ammonia-oxidizing archaeon from soil and a member of the archaeal phylum Thaumarchaeota.</title>
        <authorList>
            <person name="Stieglmeier M."/>
            <person name="Klingl A."/>
            <person name="Alves R.J."/>
            <person name="Rittmann S.K."/>
            <person name="Melcher M."/>
            <person name="Leisch N."/>
            <person name="Schleper C."/>
        </authorList>
    </citation>
    <scope>NUCLEOTIDE SEQUENCE [LARGE SCALE GENOMIC DNA]</scope>
    <source>
        <strain evidence="2">EN76</strain>
    </source>
</reference>
<dbReference type="Proteomes" id="UP000027093">
    <property type="component" value="Chromosome"/>
</dbReference>
<dbReference type="KEGG" id="nvn:NVIE_001220"/>
<protein>
    <submittedName>
        <fullName evidence="2">Uncharacterized protein</fullName>
    </submittedName>
</protein>
<keyword evidence="1" id="KW-0472">Membrane</keyword>
<evidence type="ECO:0000313" key="2">
    <source>
        <dbReference type="EMBL" id="AIC14304.1"/>
    </source>
</evidence>
<accession>A0A060HBZ7</accession>
<sequence>MFCLLNIYDIYIICTMYIYYICMIYVIYESAGFSCGRKLY</sequence>
<gene>
    <name evidence="2" type="ORF">NVIE_001220</name>
</gene>
<evidence type="ECO:0000256" key="1">
    <source>
        <dbReference type="SAM" id="Phobius"/>
    </source>
</evidence>
<dbReference type="EMBL" id="CP007536">
    <property type="protein sequence ID" value="AIC14304.1"/>
    <property type="molecule type" value="Genomic_DNA"/>
</dbReference>
<dbReference type="HOGENOM" id="CLU_3282988_0_0_2"/>
<evidence type="ECO:0000313" key="3">
    <source>
        <dbReference type="Proteomes" id="UP000027093"/>
    </source>
</evidence>
<keyword evidence="1" id="KW-1133">Transmembrane helix</keyword>
<keyword evidence="1" id="KW-0812">Transmembrane</keyword>
<name>A0A060HBZ7_9ARCH</name>
<dbReference type="STRING" id="926571.NVIE_001220"/>
<feature type="transmembrane region" description="Helical" evidence="1">
    <location>
        <begin position="6"/>
        <end position="28"/>
    </location>
</feature>
<keyword evidence="3" id="KW-1185">Reference proteome</keyword>